<evidence type="ECO:0000313" key="4">
    <source>
        <dbReference type="EMBL" id="RVX04072.1"/>
    </source>
</evidence>
<dbReference type="InterPro" id="IPR010605">
    <property type="entry name" value="DUF1191"/>
</dbReference>
<keyword evidence="2" id="KW-1133">Transmembrane helix</keyword>
<feature type="domain" description="BTB" evidence="3">
    <location>
        <begin position="210"/>
        <end position="280"/>
    </location>
</feature>
<gene>
    <name evidence="4" type="primary">POB1_5</name>
    <name evidence="4" type="ORF">CK203_015610</name>
</gene>
<dbReference type="PANTHER" id="PTHR46336:SF30">
    <property type="entry name" value="BTB_POZ DOMAIN-CONTAINING PROTEIN POB1-LIKE"/>
    <property type="match status" value="1"/>
</dbReference>
<reference evidence="4 5" key="1">
    <citation type="journal article" date="2018" name="PLoS Genet.">
        <title>Population sequencing reveals clonal diversity and ancestral inbreeding in the grapevine cultivar Chardonnay.</title>
        <authorList>
            <person name="Roach M.J."/>
            <person name="Johnson D.L."/>
            <person name="Bohlmann J."/>
            <person name="van Vuuren H.J."/>
            <person name="Jones S.J."/>
            <person name="Pretorius I.S."/>
            <person name="Schmidt S.A."/>
            <person name="Borneman A.R."/>
        </authorList>
    </citation>
    <scope>NUCLEOTIDE SEQUENCE [LARGE SCALE GENOMIC DNA]</scope>
    <source>
        <strain evidence="5">cv. Chardonnay</strain>
        <tissue evidence="4">Leaf</tissue>
    </source>
</reference>
<organism evidence="4 5">
    <name type="scientific">Vitis vinifera</name>
    <name type="common">Grape</name>
    <dbReference type="NCBI Taxonomy" id="29760"/>
    <lineage>
        <taxon>Eukaryota</taxon>
        <taxon>Viridiplantae</taxon>
        <taxon>Streptophyta</taxon>
        <taxon>Embryophyta</taxon>
        <taxon>Tracheophyta</taxon>
        <taxon>Spermatophyta</taxon>
        <taxon>Magnoliopsida</taxon>
        <taxon>eudicotyledons</taxon>
        <taxon>Gunneridae</taxon>
        <taxon>Pentapetalae</taxon>
        <taxon>rosids</taxon>
        <taxon>Vitales</taxon>
        <taxon>Vitaceae</taxon>
        <taxon>Viteae</taxon>
        <taxon>Vitis</taxon>
    </lineage>
</organism>
<feature type="transmembrane region" description="Helical" evidence="2">
    <location>
        <begin position="812"/>
        <end position="834"/>
    </location>
</feature>
<feature type="transmembrane region" description="Helical" evidence="2">
    <location>
        <begin position="590"/>
        <end position="614"/>
    </location>
</feature>
<dbReference type="InterPro" id="IPR011333">
    <property type="entry name" value="SKP1/BTB/POZ_sf"/>
</dbReference>
<sequence>MKDSNVDLFDPRTIMDSDLSPSGVAGGSVSDSDFAFAFNDSNFSDRLLRIEIIADLPESKGDGEGCNSIADWARNRKRRREEIKKENGKWKLYLWLDSVLVCDGRELGQPNGGEVDPKCLFWPLAVDVHHEEQILNCNMPDTEDGVAYENQDEEAVAMIEESPPGVGMNLSQHGTCFPFCFNFAFFFPTLNIPCESTVMKLAIALIHPGEWTVLSVLRVKTLHISSPILAAKSPFFYKLFSNGMRESEQRHVTLRIHASEEAALMDLLNFMYSNTLSTTTPTALLDVLMAADKFEPLTDAAKQFLAGRYKDVTKFQEEVLNLPLAGIEAVLSSDDLQVASEDAVYDFLKKVLTCNDFDTELASKVVLEALFFKAEAPYRQRSLAAEEASSSYRRFVERAYKYRPVKVVEFELPRQQCVVYLDLKREECLNLFSAGRVYSQAFHLGGQGFFLSAHCNMDQQSSFHCFGLFLGMQEKGSVTFAVDYEFAARSKPTEEYVSKYKGNYTFTGGKAVGYRNLFGIAWTAFMADDSHYFINAPLTFLDVRRAQVHFGFRDWIADSRSNVSSLTNLGENQGRFFSEKWDSTAGLFKLVLMGSSMSWCFVWLILTFFCAYVQSSDEVASDSLDAFVQEFALRTLDHHRPHTGPLYKAILPANLSGMEVSVVQLRSRQLWSRGAKFSNFRIPSRTMPVPHVKRLVLIYQDLGNWSSYYYPVPGYTLVSSVVGLMAYDASNLDANRIVQLSLNTMGKPISVHFGKLLFPRGRKSEARCAALSANGTVYLSDMSLPSVCYSREQGHFSIVIPVKKKQKWKSSWVGGFAVGFVGLVVMSSVGMVVLRLSKKKRIAEMEKQADESVVLGMIWIGGSKMPSATVTRTQPVLENGGAL</sequence>
<keyword evidence="2" id="KW-0812">Transmembrane</keyword>
<dbReference type="CDD" id="cd18186">
    <property type="entry name" value="BTB_POZ_ZBTB_KLHL-like"/>
    <property type="match status" value="1"/>
</dbReference>
<accession>A0A438J537</accession>
<dbReference type="PANTHER" id="PTHR46336">
    <property type="entry name" value="OS02G0260700 PROTEIN"/>
    <property type="match status" value="1"/>
</dbReference>
<comment type="caution">
    <text evidence="4">The sequence shown here is derived from an EMBL/GenBank/DDBJ whole genome shotgun (WGS) entry which is preliminary data.</text>
</comment>
<dbReference type="SUPFAM" id="SSF54695">
    <property type="entry name" value="POZ domain"/>
    <property type="match status" value="1"/>
</dbReference>
<dbReference type="Pfam" id="PF21536">
    <property type="entry name" value="BTB_KLHL33"/>
    <property type="match status" value="1"/>
</dbReference>
<evidence type="ECO:0000256" key="2">
    <source>
        <dbReference type="SAM" id="Phobius"/>
    </source>
</evidence>
<comment type="pathway">
    <text evidence="1">Protein modification; protein ubiquitination.</text>
</comment>
<dbReference type="InterPro" id="IPR000210">
    <property type="entry name" value="BTB/POZ_dom"/>
</dbReference>
<dbReference type="Proteomes" id="UP000288805">
    <property type="component" value="Unassembled WGS sequence"/>
</dbReference>
<evidence type="ECO:0000256" key="1">
    <source>
        <dbReference type="ARBA" id="ARBA00004906"/>
    </source>
</evidence>
<dbReference type="PROSITE" id="PS50097">
    <property type="entry name" value="BTB"/>
    <property type="match status" value="1"/>
</dbReference>
<evidence type="ECO:0000259" key="3">
    <source>
        <dbReference type="PROSITE" id="PS50097"/>
    </source>
</evidence>
<dbReference type="EMBL" id="QGNW01000062">
    <property type="protein sequence ID" value="RVX04072.1"/>
    <property type="molecule type" value="Genomic_DNA"/>
</dbReference>
<dbReference type="Gene3D" id="3.30.710.10">
    <property type="entry name" value="Potassium Channel Kv1.1, Chain A"/>
    <property type="match status" value="1"/>
</dbReference>
<name>A0A438J537_VITVI</name>
<dbReference type="SMART" id="SM00225">
    <property type="entry name" value="BTB"/>
    <property type="match status" value="1"/>
</dbReference>
<protein>
    <submittedName>
        <fullName evidence="4">BTB/POZ domain-containing protein POB1</fullName>
    </submittedName>
</protein>
<keyword evidence="2" id="KW-0472">Membrane</keyword>
<dbReference type="Pfam" id="PF06697">
    <property type="entry name" value="DUF1191"/>
    <property type="match status" value="1"/>
</dbReference>
<proteinExistence type="predicted"/>
<dbReference type="AlphaFoldDB" id="A0A438J537"/>
<dbReference type="InterPro" id="IPR045890">
    <property type="entry name" value="POB1-like"/>
</dbReference>
<evidence type="ECO:0000313" key="5">
    <source>
        <dbReference type="Proteomes" id="UP000288805"/>
    </source>
</evidence>